<organism evidence="1 2">
    <name type="scientific">Ralstonia phage Anchaing</name>
    <dbReference type="NCBI Taxonomy" id="2759719"/>
    <lineage>
        <taxon>Viruses</taxon>
        <taxon>Duplodnaviria</taxon>
        <taxon>Heunggongvirae</taxon>
        <taxon>Uroviricota</taxon>
        <taxon>Caudoviricetes</taxon>
        <taxon>Autographivirales</taxon>
        <taxon>Autonotataviridae</taxon>
        <taxon>Anchaingvirus</taxon>
        <taxon>Anchaingvirus anchaing</taxon>
    </lineage>
</organism>
<dbReference type="Proteomes" id="UP000515762">
    <property type="component" value="Segment"/>
</dbReference>
<evidence type="ECO:0000313" key="1">
    <source>
        <dbReference type="EMBL" id="QMV32573.1"/>
    </source>
</evidence>
<reference evidence="1 2" key="1">
    <citation type="submission" date="2020-07" db="EMBL/GenBank/DDBJ databases">
        <title>Ralstonia phages.</title>
        <authorList>
            <person name="Trotereau A."/>
            <person name="Boyer C."/>
            <person name="Torres-Barcelo C."/>
        </authorList>
    </citation>
    <scope>NUCLEOTIDE SEQUENCE [LARGE SCALE GENOMIC DNA]</scope>
</reference>
<proteinExistence type="predicted"/>
<accession>A0A7G5B8F0</accession>
<protein>
    <submittedName>
        <fullName evidence="1">Uncharacterized protein</fullName>
    </submittedName>
</protein>
<sequence>MRKHSAQQPTTRPTRNVGAAILTAVTRHSPAFVANRALASALARAVGLTK</sequence>
<evidence type="ECO:0000313" key="2">
    <source>
        <dbReference type="Proteomes" id="UP000515762"/>
    </source>
</evidence>
<dbReference type="EMBL" id="MT740728">
    <property type="protein sequence ID" value="QMV32573.1"/>
    <property type="molecule type" value="Genomic_DNA"/>
</dbReference>
<gene>
    <name evidence="1" type="ORF">A1_00053</name>
</gene>
<name>A0A7G5B8F0_9CAUD</name>
<keyword evidence="2" id="KW-1185">Reference proteome</keyword>